<proteinExistence type="predicted"/>
<dbReference type="AlphaFoldDB" id="A0A179SN25"/>
<dbReference type="EMBL" id="LWSG01000044">
    <property type="protein sequence ID" value="OAS82774.1"/>
    <property type="molecule type" value="Genomic_DNA"/>
</dbReference>
<dbReference type="SUPFAM" id="SSF52317">
    <property type="entry name" value="Class I glutamine amidotransferase-like"/>
    <property type="match status" value="1"/>
</dbReference>
<dbReference type="RefSeq" id="WP_066339259.1">
    <property type="nucleotide sequence ID" value="NZ_LWSG01000044.1"/>
</dbReference>
<dbReference type="InterPro" id="IPR029062">
    <property type="entry name" value="Class_I_gatase-like"/>
</dbReference>
<dbReference type="OrthoDB" id="9812305at2"/>
<comment type="caution">
    <text evidence="2">The sequence shown here is derived from an EMBL/GenBank/DDBJ whole genome shotgun (WGS) entry which is preliminary data.</text>
</comment>
<evidence type="ECO:0000313" key="3">
    <source>
        <dbReference type="Proteomes" id="UP000078534"/>
    </source>
</evidence>
<dbReference type="Gene3D" id="3.40.50.880">
    <property type="match status" value="1"/>
</dbReference>
<dbReference type="STRING" id="152268.A6K24_11675"/>
<evidence type="ECO:0000313" key="2">
    <source>
        <dbReference type="EMBL" id="OAS82774.1"/>
    </source>
</evidence>
<dbReference type="Pfam" id="PF06283">
    <property type="entry name" value="ThuA"/>
    <property type="match status" value="1"/>
</dbReference>
<keyword evidence="3" id="KW-1185">Reference proteome</keyword>
<gene>
    <name evidence="2" type="ORF">A6K24_11675</name>
</gene>
<protein>
    <recommendedName>
        <fullName evidence="1">ThuA-like domain-containing protein</fullName>
    </recommendedName>
</protein>
<name>A0A179SN25_9BACI</name>
<feature type="domain" description="ThuA-like" evidence="1">
    <location>
        <begin position="74"/>
        <end position="211"/>
    </location>
</feature>
<reference evidence="3" key="1">
    <citation type="submission" date="2016-04" db="EMBL/GenBank/DDBJ databases">
        <authorList>
            <person name="Lyu Z."/>
            <person name="Lyu W."/>
        </authorList>
    </citation>
    <scope>NUCLEOTIDE SEQUENCE [LARGE SCALE GENOMIC DNA]</scope>
    <source>
        <strain evidence="3">C44</strain>
    </source>
</reference>
<accession>A0A179SN25</accession>
<dbReference type="Proteomes" id="UP000078534">
    <property type="component" value="Unassembled WGS sequence"/>
</dbReference>
<organism evidence="2 3">
    <name type="scientific">Metabacillus litoralis</name>
    <dbReference type="NCBI Taxonomy" id="152268"/>
    <lineage>
        <taxon>Bacteria</taxon>
        <taxon>Bacillati</taxon>
        <taxon>Bacillota</taxon>
        <taxon>Bacilli</taxon>
        <taxon>Bacillales</taxon>
        <taxon>Bacillaceae</taxon>
        <taxon>Metabacillus</taxon>
    </lineage>
</organism>
<sequence length="215" mass="24391">MKKIVALLGDYWHAADDAKAGLEAALIRLPIKDEIDLQYITYKEVSQVLSDRPDLFINAKMDQLNPRDEQVITWLTEELDTKLVNYVIEGGSVLAWHAGMAGYSSESNYIHMLRGYFNYHPPGLQEVTYMLKDNEKSGENTFFLSDEQYFVHCDKANTEVDLWSTGIDGDSIAAWKHSFGKGKICCFTPAHTREGMVNENVSSLLAEKINWMLSL</sequence>
<evidence type="ECO:0000259" key="1">
    <source>
        <dbReference type="Pfam" id="PF06283"/>
    </source>
</evidence>
<dbReference type="InterPro" id="IPR029010">
    <property type="entry name" value="ThuA-like"/>
</dbReference>